<evidence type="ECO:0008006" key="6">
    <source>
        <dbReference type="Google" id="ProtNLM"/>
    </source>
</evidence>
<protein>
    <recommendedName>
        <fullName evidence="6">Methyltransferase type 11 domain-containing protein</fullName>
    </recommendedName>
</protein>
<comment type="caution">
    <text evidence="4">The sequence shown here is derived from an EMBL/GenBank/DDBJ whole genome shotgun (WGS) entry which is preliminary data.</text>
</comment>
<dbReference type="PANTHER" id="PTHR43464">
    <property type="entry name" value="METHYLTRANSFERASE"/>
    <property type="match status" value="1"/>
</dbReference>
<dbReference type="RefSeq" id="WP_044223529.1">
    <property type="nucleotide sequence ID" value="NZ_JBKAGJ010000009.1"/>
</dbReference>
<sequence>MAKKQHFNLRWKIAQWAEIRWWKRYLSEKMPEDYLAQKAAYWQRVMKELGIAVPPGSTVLDAGCGPAGIFMVLDGAAVTAVDPLLERYQALPHFQPARYTGATFRQMALEDLSEEAMYDYVFCLNVINHVADMPLALLRLRQALKPDGTCWLSVDAHHYPILQPVFAAIPGDVLHPHQHTLPQYETQVKRAGFSILRRQLLKPGGLFDYWVFELKKA</sequence>
<dbReference type="InterPro" id="IPR029063">
    <property type="entry name" value="SAM-dependent_MTases_sf"/>
</dbReference>
<dbReference type="GO" id="GO:0008168">
    <property type="term" value="F:methyltransferase activity"/>
    <property type="evidence" value="ECO:0007669"/>
    <property type="project" value="UniProtKB-KW"/>
</dbReference>
<dbReference type="Pfam" id="PF13489">
    <property type="entry name" value="Methyltransf_23"/>
    <property type="match status" value="1"/>
</dbReference>
<reference evidence="4 5" key="1">
    <citation type="journal article" date="2014" name="Int. J. Syst. Evol. Microbiol.">
        <title>Phaeodactylibacter xiamenensis gen. nov., sp. nov., a member of the family Saprospiraceae isolated from the marine alga Phaeodactylum tricornutum.</title>
        <authorList>
            <person name="Chen Z.Jr."/>
            <person name="Lei X."/>
            <person name="Lai Q."/>
            <person name="Li Y."/>
            <person name="Zhang B."/>
            <person name="Zhang J."/>
            <person name="Zhang H."/>
            <person name="Yang L."/>
            <person name="Zheng W."/>
            <person name="Tian Y."/>
            <person name="Yu Z."/>
            <person name="Xu H.Jr."/>
            <person name="Zheng T."/>
        </authorList>
    </citation>
    <scope>NUCLEOTIDE SEQUENCE [LARGE SCALE GENOMIC DNA]</scope>
    <source>
        <strain evidence="4 5">KD52</strain>
    </source>
</reference>
<dbReference type="PANTHER" id="PTHR43464:SF19">
    <property type="entry name" value="UBIQUINONE BIOSYNTHESIS O-METHYLTRANSFERASE, MITOCHONDRIAL"/>
    <property type="match status" value="1"/>
</dbReference>
<keyword evidence="1" id="KW-0489">Methyltransferase</keyword>
<dbReference type="SUPFAM" id="SSF53335">
    <property type="entry name" value="S-adenosyl-L-methionine-dependent methyltransferases"/>
    <property type="match status" value="1"/>
</dbReference>
<gene>
    <name evidence="4" type="ORF">IX84_18030</name>
</gene>
<evidence type="ECO:0000256" key="1">
    <source>
        <dbReference type="ARBA" id="ARBA00022603"/>
    </source>
</evidence>
<keyword evidence="2" id="KW-0808">Transferase</keyword>
<dbReference type="Proteomes" id="UP000029736">
    <property type="component" value="Unassembled WGS sequence"/>
</dbReference>
<dbReference type="EMBL" id="JPOS01000039">
    <property type="protein sequence ID" value="KGE86945.1"/>
    <property type="molecule type" value="Genomic_DNA"/>
</dbReference>
<proteinExistence type="predicted"/>
<evidence type="ECO:0000256" key="3">
    <source>
        <dbReference type="ARBA" id="ARBA00022691"/>
    </source>
</evidence>
<keyword evidence="3" id="KW-0949">S-adenosyl-L-methionine</keyword>
<keyword evidence="5" id="KW-1185">Reference proteome</keyword>
<dbReference type="Gene3D" id="3.40.50.150">
    <property type="entry name" value="Vaccinia Virus protein VP39"/>
    <property type="match status" value="1"/>
</dbReference>
<name>A0A098S493_9BACT</name>
<dbReference type="STRING" id="1524460.IX84_18030"/>
<accession>A0A098S493</accession>
<dbReference type="GO" id="GO:0032259">
    <property type="term" value="P:methylation"/>
    <property type="evidence" value="ECO:0007669"/>
    <property type="project" value="UniProtKB-KW"/>
</dbReference>
<evidence type="ECO:0000313" key="4">
    <source>
        <dbReference type="EMBL" id="KGE86945.1"/>
    </source>
</evidence>
<dbReference type="AlphaFoldDB" id="A0A098S493"/>
<organism evidence="4 5">
    <name type="scientific">Phaeodactylibacter xiamenensis</name>
    <dbReference type="NCBI Taxonomy" id="1524460"/>
    <lineage>
        <taxon>Bacteria</taxon>
        <taxon>Pseudomonadati</taxon>
        <taxon>Bacteroidota</taxon>
        <taxon>Saprospiria</taxon>
        <taxon>Saprospirales</taxon>
        <taxon>Haliscomenobacteraceae</taxon>
        <taxon>Phaeodactylibacter</taxon>
    </lineage>
</organism>
<evidence type="ECO:0000256" key="2">
    <source>
        <dbReference type="ARBA" id="ARBA00022679"/>
    </source>
</evidence>
<dbReference type="OrthoDB" id="9782855at2"/>
<evidence type="ECO:0000313" key="5">
    <source>
        <dbReference type="Proteomes" id="UP000029736"/>
    </source>
</evidence>